<dbReference type="Pfam" id="PF13317">
    <property type="entry name" value="DUF4088"/>
    <property type="match status" value="1"/>
</dbReference>
<dbReference type="RefSeq" id="WP_071039246.1">
    <property type="nucleotide sequence ID" value="NZ_CP017755.1"/>
</dbReference>
<dbReference type="Proteomes" id="UP000177515">
    <property type="component" value="Chromosome 2"/>
</dbReference>
<proteinExistence type="predicted"/>
<name>A0ABN4TPZ2_9BURK</name>
<keyword evidence="2" id="KW-1185">Reference proteome</keyword>
<organism evidence="1 2">
    <name type="scientific">Cupriavidus malaysiensis</name>
    <dbReference type="NCBI Taxonomy" id="367825"/>
    <lineage>
        <taxon>Bacteria</taxon>
        <taxon>Pseudomonadati</taxon>
        <taxon>Pseudomonadota</taxon>
        <taxon>Betaproteobacteria</taxon>
        <taxon>Burkholderiales</taxon>
        <taxon>Burkholderiaceae</taxon>
        <taxon>Cupriavidus</taxon>
    </lineage>
</organism>
<evidence type="ECO:0000313" key="1">
    <source>
        <dbReference type="EMBL" id="AOZ08469.1"/>
    </source>
</evidence>
<sequence>MHTDVTLALPDEAVARLRTAYEQFVRLSTGMDHAFEPPTFEAFLRARLLEQESPLTERAVGRLLSSGEYAWLKRVLDKQLPNTVSALMRDAERFGFALATQCDWTPQQKQEQARQWSRQILADSGVDAAFAESLASQIASSAVDVRVVEQRMLTPSWRLAESLRQRAYDLMYAVQTERNVVRARTHVGEVKALLGLALEYGSVSADEFERVMAQLAHVRPELFRDEPDDIFSRLAAWFRRLLVYGAPARQ</sequence>
<accession>A0ABN4TPZ2</accession>
<gene>
    <name evidence="1" type="ORF">BKK80_21155</name>
</gene>
<protein>
    <submittedName>
        <fullName evidence="1">DUF4088 domain-containing protein</fullName>
    </submittedName>
</protein>
<dbReference type="EMBL" id="CP017755">
    <property type="protein sequence ID" value="AOZ08469.1"/>
    <property type="molecule type" value="Genomic_DNA"/>
</dbReference>
<reference evidence="1 2" key="1">
    <citation type="submission" date="2016-10" db="EMBL/GenBank/DDBJ databases">
        <title>Complete genome sequences of three Cupriavidus strains isolated from various Malaysian environments.</title>
        <authorList>
            <person name="Abdullah A.A.-A."/>
            <person name="Shafie N.A.H."/>
            <person name="Lau N.S."/>
        </authorList>
    </citation>
    <scope>NUCLEOTIDE SEQUENCE [LARGE SCALE GENOMIC DNA]</scope>
    <source>
        <strain evidence="1 2">USMAA1020</strain>
    </source>
</reference>
<dbReference type="InterPro" id="IPR025146">
    <property type="entry name" value="DUF4088"/>
</dbReference>
<evidence type="ECO:0000313" key="2">
    <source>
        <dbReference type="Proteomes" id="UP000177515"/>
    </source>
</evidence>